<evidence type="ECO:0000313" key="1">
    <source>
        <dbReference type="EMBL" id="MCD5312723.1"/>
    </source>
</evidence>
<accession>A0A9X1NGK9</accession>
<comment type="caution">
    <text evidence="1">The sequence shown here is derived from an EMBL/GenBank/DDBJ whole genome shotgun (WGS) entry which is preliminary data.</text>
</comment>
<reference evidence="1" key="1">
    <citation type="submission" date="2021-11" db="EMBL/GenBank/DDBJ databases">
        <title>Streptomyces corallinus and Kineosporia corallina sp. nov., two new coral-derived marine actinobacteria.</title>
        <authorList>
            <person name="Buangrab K."/>
            <person name="Sutthacheep M."/>
            <person name="Yeemin T."/>
            <person name="Harunari E."/>
            <person name="Igarashi Y."/>
            <person name="Sripreechasak P."/>
            <person name="Kanchanasin P."/>
            <person name="Tanasupawat S."/>
            <person name="Phongsopitanun W."/>
        </authorList>
    </citation>
    <scope>NUCLEOTIDE SEQUENCE</scope>
    <source>
        <strain evidence="1">JCM 31032</strain>
    </source>
</reference>
<sequence length="144" mass="15505">MPELSQDVPALVNLLLPLKYDDVFAQEPGPEVVAAILGAFGAAVNHAVTPLNWGDRYHLCQRIAARDPGEFPVWMVEAMFRSAEGDDEAMVAADPEMAASIPSHTLAILCADFLNEDEAKALRSRATEIALEMLPAMQAAASRS</sequence>
<dbReference type="Proteomes" id="UP001138997">
    <property type="component" value="Unassembled WGS sequence"/>
</dbReference>
<protein>
    <submittedName>
        <fullName evidence="1">Uncharacterized protein</fullName>
    </submittedName>
</protein>
<dbReference type="RefSeq" id="WP_231443243.1">
    <property type="nucleotide sequence ID" value="NZ_JAJOMB010000009.1"/>
</dbReference>
<evidence type="ECO:0000313" key="2">
    <source>
        <dbReference type="Proteomes" id="UP001138997"/>
    </source>
</evidence>
<dbReference type="AlphaFoldDB" id="A0A9X1NGK9"/>
<organism evidence="1 2">
    <name type="scientific">Kineosporia babensis</name>
    <dbReference type="NCBI Taxonomy" id="499548"/>
    <lineage>
        <taxon>Bacteria</taxon>
        <taxon>Bacillati</taxon>
        <taxon>Actinomycetota</taxon>
        <taxon>Actinomycetes</taxon>
        <taxon>Kineosporiales</taxon>
        <taxon>Kineosporiaceae</taxon>
        <taxon>Kineosporia</taxon>
    </lineage>
</organism>
<dbReference type="EMBL" id="JAJOMB010000009">
    <property type="protein sequence ID" value="MCD5312723.1"/>
    <property type="molecule type" value="Genomic_DNA"/>
</dbReference>
<keyword evidence="2" id="KW-1185">Reference proteome</keyword>
<name>A0A9X1NGK9_9ACTN</name>
<gene>
    <name evidence="1" type="ORF">LR394_17600</name>
</gene>
<proteinExistence type="predicted"/>